<evidence type="ECO:0000313" key="2">
    <source>
        <dbReference type="Proteomes" id="UP001638806"/>
    </source>
</evidence>
<sequence>MSASAAATFPEGKGRIRPVTSGPDVILVDRMGDCTQCAAIGYAPRGSSAVHKGVAAFRFAVQAITRERGTHIWAGAGTPVLAPPKTTSGRRHRARHGRRLDPSLPRLPFASSAGDAACSALAATDTTESMAALDDLFTADAKLRALADDSGQLQDARRRFETTPPVYRSRPSAEVTQLHSPEPATEEERRIRDEKARLFYIKNHRTASWPDHLFGLQKANEIKSLLDKWRREFGPHCYGSHDDIEVAERLVRERWREWGIWSEEWQDRPEGRWRTDVIVPIEPDPTFEAEIEQEIGDECNLQGRSSPAEQEPVRTAQHCDDDNSRPYNLFLLSVGVERQRLRDRSAIKSDPHDINTQAYNAVRKDWEREGIWRTTWGTLPGMTWKHEHPLKEIIDEEASLTLEELDHTKYYTTTERLAALPDDTDDTDPGTPYSVRSMSPFWRSGHFHPGKRPLPDADALFPIRGESHQSAEPETPDADGVPMQVSQQSCEMTGANNPFKGLFGKPVTSSGPVENSNGTDPDSAPCPPSIETANGKSSPTDKPSTARKSPKRKRGQSLALIRRRPMRSHCRPRARDARGGASALPRRRRLRARIRSLLAGGSGKFDDRLSPAENYNVELVRGGNGILAAVQRL</sequence>
<protein>
    <submittedName>
        <fullName evidence="1">Uncharacterized protein</fullName>
    </submittedName>
</protein>
<proteinExistence type="predicted"/>
<reference evidence="1" key="1">
    <citation type="submission" date="2024-12" db="EMBL/GenBank/DDBJ databases">
        <title>Comparative genomics and development of molecular markers within Purpureocillium lilacinum and among Purpureocillium species.</title>
        <authorList>
            <person name="Yeh Z.-Y."/>
            <person name="Ni N.-T."/>
            <person name="Lo P.-H."/>
            <person name="Mushyakhwo K."/>
            <person name="Lin C.-F."/>
            <person name="Nai Y.-S."/>
        </authorList>
    </citation>
    <scope>NUCLEOTIDE SEQUENCE</scope>
    <source>
        <strain evidence="1">NCHU-NPUST-175</strain>
    </source>
</reference>
<dbReference type="Proteomes" id="UP001638806">
    <property type="component" value="Unassembled WGS sequence"/>
</dbReference>
<name>A0ACC4DPH4_PURLI</name>
<comment type="caution">
    <text evidence="1">The sequence shown here is derived from an EMBL/GenBank/DDBJ whole genome shotgun (WGS) entry which is preliminary data.</text>
</comment>
<keyword evidence="2" id="KW-1185">Reference proteome</keyword>
<dbReference type="EMBL" id="JBGNUJ010000006">
    <property type="protein sequence ID" value="KAL3958285.1"/>
    <property type="molecule type" value="Genomic_DNA"/>
</dbReference>
<accession>A0ACC4DPH4</accession>
<gene>
    <name evidence="1" type="ORF">ACCO45_006447</name>
</gene>
<organism evidence="1 2">
    <name type="scientific">Purpureocillium lilacinum</name>
    <name type="common">Paecilomyces lilacinus</name>
    <dbReference type="NCBI Taxonomy" id="33203"/>
    <lineage>
        <taxon>Eukaryota</taxon>
        <taxon>Fungi</taxon>
        <taxon>Dikarya</taxon>
        <taxon>Ascomycota</taxon>
        <taxon>Pezizomycotina</taxon>
        <taxon>Sordariomycetes</taxon>
        <taxon>Hypocreomycetidae</taxon>
        <taxon>Hypocreales</taxon>
        <taxon>Ophiocordycipitaceae</taxon>
        <taxon>Purpureocillium</taxon>
    </lineage>
</organism>
<evidence type="ECO:0000313" key="1">
    <source>
        <dbReference type="EMBL" id="KAL3958285.1"/>
    </source>
</evidence>